<dbReference type="RefSeq" id="WP_090685603.1">
    <property type="nucleotide sequence ID" value="NZ_CADERL010000012.1"/>
</dbReference>
<name>A0A1G7YVU3_9BURK</name>
<evidence type="ECO:0000313" key="3">
    <source>
        <dbReference type="Proteomes" id="UP000199706"/>
    </source>
</evidence>
<gene>
    <name evidence="2" type="ORF">SAMN05216466_106340</name>
</gene>
<accession>A0A1G7YVU3</accession>
<sequence length="123" mass="13387">MPSLGNLFRLPSTEAEGERFDTLLEQAGTTIERIVSTGQASAPGFWYDSPRAEWVVLLSGAASLEFAGDAHPHVMQPGDYLLIEAHRKHRVAWTHDTEPTVWLAVHLAQDSGSLEASQVVPPG</sequence>
<dbReference type="AlphaFoldDB" id="A0A1G7YVU3"/>
<dbReference type="InterPro" id="IPR011051">
    <property type="entry name" value="RmlC_Cupin_sf"/>
</dbReference>
<dbReference type="Pfam" id="PF07883">
    <property type="entry name" value="Cupin_2"/>
    <property type="match status" value="1"/>
</dbReference>
<dbReference type="InterPro" id="IPR014710">
    <property type="entry name" value="RmlC-like_jellyroll"/>
</dbReference>
<feature type="domain" description="Cupin type-2" evidence="1">
    <location>
        <begin position="49"/>
        <end position="105"/>
    </location>
</feature>
<reference evidence="2 3" key="1">
    <citation type="submission" date="2016-10" db="EMBL/GenBank/DDBJ databases">
        <authorList>
            <person name="de Groot N.N."/>
        </authorList>
    </citation>
    <scope>NUCLEOTIDE SEQUENCE [LARGE SCALE GENOMIC DNA]</scope>
    <source>
        <strain evidence="2 3">LMG 2247</strain>
    </source>
</reference>
<dbReference type="EMBL" id="FNCJ01000006">
    <property type="protein sequence ID" value="SDH00638.1"/>
    <property type="molecule type" value="Genomic_DNA"/>
</dbReference>
<evidence type="ECO:0000313" key="2">
    <source>
        <dbReference type="EMBL" id="SDH00638.1"/>
    </source>
</evidence>
<dbReference type="OrthoDB" id="9798585at2"/>
<dbReference type="Gene3D" id="2.60.120.10">
    <property type="entry name" value="Jelly Rolls"/>
    <property type="match status" value="1"/>
</dbReference>
<dbReference type="Proteomes" id="UP000199706">
    <property type="component" value="Unassembled WGS sequence"/>
</dbReference>
<organism evidence="2 3">
    <name type="scientific">Paraburkholderia phenazinium</name>
    <dbReference type="NCBI Taxonomy" id="60549"/>
    <lineage>
        <taxon>Bacteria</taxon>
        <taxon>Pseudomonadati</taxon>
        <taxon>Pseudomonadota</taxon>
        <taxon>Betaproteobacteria</taxon>
        <taxon>Burkholderiales</taxon>
        <taxon>Burkholderiaceae</taxon>
        <taxon>Paraburkholderia</taxon>
    </lineage>
</organism>
<protein>
    <submittedName>
        <fullName evidence="2">Cupin 2 domain-containing protein</fullName>
    </submittedName>
</protein>
<dbReference type="InterPro" id="IPR013096">
    <property type="entry name" value="Cupin_2"/>
</dbReference>
<dbReference type="CDD" id="cd06981">
    <property type="entry name" value="cupin_reut_a1446"/>
    <property type="match status" value="1"/>
</dbReference>
<evidence type="ECO:0000259" key="1">
    <source>
        <dbReference type="Pfam" id="PF07883"/>
    </source>
</evidence>
<dbReference type="SUPFAM" id="SSF51182">
    <property type="entry name" value="RmlC-like cupins"/>
    <property type="match status" value="1"/>
</dbReference>
<proteinExistence type="predicted"/>